<dbReference type="Proteomes" id="UP001151760">
    <property type="component" value="Unassembled WGS sequence"/>
</dbReference>
<feature type="compositionally biased region" description="Basic and acidic residues" evidence="1">
    <location>
        <begin position="56"/>
        <end position="68"/>
    </location>
</feature>
<evidence type="ECO:0000313" key="3">
    <source>
        <dbReference type="Proteomes" id="UP001151760"/>
    </source>
</evidence>
<feature type="compositionally biased region" description="Acidic residues" evidence="1">
    <location>
        <begin position="98"/>
        <end position="117"/>
    </location>
</feature>
<proteinExistence type="predicted"/>
<evidence type="ECO:0000256" key="1">
    <source>
        <dbReference type="SAM" id="MobiDB-lite"/>
    </source>
</evidence>
<accession>A0ABQ4ZGU0</accession>
<organism evidence="2 3">
    <name type="scientific">Tanacetum coccineum</name>
    <dbReference type="NCBI Taxonomy" id="301880"/>
    <lineage>
        <taxon>Eukaryota</taxon>
        <taxon>Viridiplantae</taxon>
        <taxon>Streptophyta</taxon>
        <taxon>Embryophyta</taxon>
        <taxon>Tracheophyta</taxon>
        <taxon>Spermatophyta</taxon>
        <taxon>Magnoliopsida</taxon>
        <taxon>eudicotyledons</taxon>
        <taxon>Gunneridae</taxon>
        <taxon>Pentapetalae</taxon>
        <taxon>asterids</taxon>
        <taxon>campanulids</taxon>
        <taxon>Asterales</taxon>
        <taxon>Asteraceae</taxon>
        <taxon>Asteroideae</taxon>
        <taxon>Anthemideae</taxon>
        <taxon>Anthemidinae</taxon>
        <taxon>Tanacetum</taxon>
    </lineage>
</organism>
<sequence>MYYGDQVASVPNKLKKDVVPRKTRSLTIAEELVVGPAVEDPSVQSLLDLRNGSKASRLESLRQKKQPDAGEGSSAAHNKYYDSSDTNSDATLYSSSSDESEESENETDDTDEPDMDLFNDNSNRDDDAAGLAQDLPPVYIGAQTTLVVHNPEGNPELTSYISGASEVPLANKIPYPTTTPQPSSLEAKAKKLMQKGKKNMRKINFKKIVAKKFREYDQKLEALTNFNVSESFEKAVQAKVLIEIKKLLPTYIPKAIANYVRPLLNTSVLDVMKNNQISLFTKPSTTTDDLSEMDLKLRLLNRIHLNKSNETYTTHQQLYDTFYDSVTLDQDALNALDAEPSFHKRTYDNQDPPNNREGENMKKRRKNVGEPSSKSSRRKKSPVIHAQDDTHAIQPVDQEDEYIRTHSNSKWYTKSGSTNVVRKITWFDLLLKLGIEQNENHIFGPSTVAIAKKLKSIIKNDELTIADFKGAGLERLKQQYQNDVELEYHVDQLKAVVLSEAKWNSDENDVSKSRMFERHMSKNTKPRPSFYNNDFDYLVILSTEEKYTTSLTSTMMQDTINKEDKRIDFFKAEMSTRTEGNVYSGLRIKSVVRIMFSYADLPILSLNDVGDMYLLQVQDKLHHLILEFVKDCNNALLLFIRKVVIQNRVEDIQLGVESYQQTLNLTEPMLFYEGIDQWIPFTMTTMHKGIVYLNQHNIKSLMRLMGKDNKRLKGRDWTDNDVMKSNKIMRKIDQTLKRKEQLRRLEEYVGRRPKTVNPRTFVRPM</sequence>
<gene>
    <name evidence="2" type="ORF">Tco_0771053</name>
</gene>
<feature type="compositionally biased region" description="Basic and acidic residues" evidence="1">
    <location>
        <begin position="340"/>
        <end position="361"/>
    </location>
</feature>
<dbReference type="EMBL" id="BQNB010011271">
    <property type="protein sequence ID" value="GJS88417.1"/>
    <property type="molecule type" value="Genomic_DNA"/>
</dbReference>
<keyword evidence="3" id="KW-1185">Reference proteome</keyword>
<reference evidence="2" key="1">
    <citation type="journal article" date="2022" name="Int. J. Mol. Sci.">
        <title>Draft Genome of Tanacetum Coccineum: Genomic Comparison of Closely Related Tanacetum-Family Plants.</title>
        <authorList>
            <person name="Yamashiro T."/>
            <person name="Shiraishi A."/>
            <person name="Nakayama K."/>
            <person name="Satake H."/>
        </authorList>
    </citation>
    <scope>NUCLEOTIDE SEQUENCE</scope>
</reference>
<protein>
    <submittedName>
        <fullName evidence="2">Uncharacterized protein</fullName>
    </submittedName>
</protein>
<reference evidence="2" key="2">
    <citation type="submission" date="2022-01" db="EMBL/GenBank/DDBJ databases">
        <authorList>
            <person name="Yamashiro T."/>
            <person name="Shiraishi A."/>
            <person name="Satake H."/>
            <person name="Nakayama K."/>
        </authorList>
    </citation>
    <scope>NUCLEOTIDE SEQUENCE</scope>
</reference>
<feature type="compositionally biased region" description="Polar residues" evidence="1">
    <location>
        <begin position="81"/>
        <end position="93"/>
    </location>
</feature>
<name>A0ABQ4ZGU0_9ASTR</name>
<feature type="region of interest" description="Disordered" evidence="1">
    <location>
        <begin position="339"/>
        <end position="400"/>
    </location>
</feature>
<feature type="region of interest" description="Disordered" evidence="1">
    <location>
        <begin position="50"/>
        <end position="131"/>
    </location>
</feature>
<evidence type="ECO:0000313" key="2">
    <source>
        <dbReference type="EMBL" id="GJS88417.1"/>
    </source>
</evidence>
<comment type="caution">
    <text evidence="2">The sequence shown here is derived from an EMBL/GenBank/DDBJ whole genome shotgun (WGS) entry which is preliminary data.</text>
</comment>